<reference evidence="2" key="1">
    <citation type="submission" date="2017-03" db="EMBL/GenBank/DDBJ databases">
        <title>Phytopthora megakarya and P. palmivora, two closely related causual agents of cacao black pod achieved similar genome size and gene model numbers by different mechanisms.</title>
        <authorList>
            <person name="Ali S."/>
            <person name="Shao J."/>
            <person name="Larry D.J."/>
            <person name="Kronmiller B."/>
            <person name="Shen D."/>
            <person name="Strem M.D."/>
            <person name="Melnick R.L."/>
            <person name="Guiltinan M.J."/>
            <person name="Tyler B.M."/>
            <person name="Meinhardt L.W."/>
            <person name="Bailey B.A."/>
        </authorList>
    </citation>
    <scope>NUCLEOTIDE SEQUENCE [LARGE SCALE GENOMIC DNA]</scope>
    <source>
        <strain evidence="2">zdho120</strain>
    </source>
</reference>
<dbReference type="PANTHER" id="PTHR33939:SF1">
    <property type="entry name" value="DUF4371 DOMAIN-CONTAINING PROTEIN"/>
    <property type="match status" value="1"/>
</dbReference>
<gene>
    <name evidence="1" type="ORF">PHMEG_00030070</name>
</gene>
<dbReference type="Proteomes" id="UP000198211">
    <property type="component" value="Unassembled WGS sequence"/>
</dbReference>
<sequence>GESRHFLADSVHNVAYRATYLQHKVQNRDRNNNPIRPKVYLDESYVNTNHVRGTTWLGDDRKRYAASGKGTRIYIVAAGILYRQGDALRGHFVEESFENWVANRKGSEGDYHGNFDAAQFELWFTDLCQQLSIQHGPCNIYMDGAAYHKRNILPAPTTRWKRAEILQWLHFNGVFACLDILQVI</sequence>
<dbReference type="OrthoDB" id="128331at2759"/>
<dbReference type="InterPro" id="IPR036397">
    <property type="entry name" value="RNaseH_sf"/>
</dbReference>
<dbReference type="EMBL" id="NBNE01008871">
    <property type="protein sequence ID" value="OWY99009.1"/>
    <property type="molecule type" value="Genomic_DNA"/>
</dbReference>
<evidence type="ECO:0000313" key="1">
    <source>
        <dbReference type="EMBL" id="OWY99009.1"/>
    </source>
</evidence>
<dbReference type="GO" id="GO:0003676">
    <property type="term" value="F:nucleic acid binding"/>
    <property type="evidence" value="ECO:0007669"/>
    <property type="project" value="InterPro"/>
</dbReference>
<organism evidence="1 2">
    <name type="scientific">Phytophthora megakarya</name>
    <dbReference type="NCBI Taxonomy" id="4795"/>
    <lineage>
        <taxon>Eukaryota</taxon>
        <taxon>Sar</taxon>
        <taxon>Stramenopiles</taxon>
        <taxon>Oomycota</taxon>
        <taxon>Peronosporomycetes</taxon>
        <taxon>Peronosporales</taxon>
        <taxon>Peronosporaceae</taxon>
        <taxon>Phytophthora</taxon>
    </lineage>
</organism>
<accession>A0A225V3L8</accession>
<proteinExistence type="predicted"/>
<dbReference type="Gene3D" id="3.30.420.10">
    <property type="entry name" value="Ribonuclease H-like superfamily/Ribonuclease H"/>
    <property type="match status" value="1"/>
</dbReference>
<protein>
    <recommendedName>
        <fullName evidence="3">DDE-1 domain-containing protein</fullName>
    </recommendedName>
</protein>
<comment type="caution">
    <text evidence="1">The sequence shown here is derived from an EMBL/GenBank/DDBJ whole genome shotgun (WGS) entry which is preliminary data.</text>
</comment>
<evidence type="ECO:0000313" key="2">
    <source>
        <dbReference type="Proteomes" id="UP000198211"/>
    </source>
</evidence>
<keyword evidence="2" id="KW-1185">Reference proteome</keyword>
<evidence type="ECO:0008006" key="3">
    <source>
        <dbReference type="Google" id="ProtNLM"/>
    </source>
</evidence>
<dbReference type="AlphaFoldDB" id="A0A225V3L8"/>
<dbReference type="PANTHER" id="PTHR33939">
    <property type="entry name" value="PROTEIN CBG22215"/>
    <property type="match status" value="1"/>
</dbReference>
<feature type="non-terminal residue" evidence="1">
    <location>
        <position position="1"/>
    </location>
</feature>
<name>A0A225V3L8_9STRA</name>